<name>A0ACB0ZQ12_MELEN</name>
<comment type="caution">
    <text evidence="1">The sequence shown here is derived from an EMBL/GenBank/DDBJ whole genome shotgun (WGS) entry which is preliminary data.</text>
</comment>
<reference evidence="1" key="1">
    <citation type="submission" date="2023-11" db="EMBL/GenBank/DDBJ databases">
        <authorList>
            <person name="Poullet M."/>
        </authorList>
    </citation>
    <scope>NUCLEOTIDE SEQUENCE</scope>
    <source>
        <strain evidence="1">E1834</strain>
    </source>
</reference>
<gene>
    <name evidence="1" type="ORF">MENTE1834_LOCUS27854</name>
</gene>
<evidence type="ECO:0000313" key="1">
    <source>
        <dbReference type="EMBL" id="CAK5080669.1"/>
    </source>
</evidence>
<keyword evidence="2" id="KW-1185">Reference proteome</keyword>
<evidence type="ECO:0000313" key="2">
    <source>
        <dbReference type="Proteomes" id="UP001497535"/>
    </source>
</evidence>
<protein>
    <submittedName>
        <fullName evidence="1">Uncharacterized protein</fullName>
    </submittedName>
</protein>
<sequence length="67" mass="7913">MEYNQLRLEQVLSPLLALMYGTGDNVPNNLIRSCLIFACDHGMKKIVKELEEVWKEDFFVFLIYFLI</sequence>
<dbReference type="EMBL" id="CAVMJV010000042">
    <property type="protein sequence ID" value="CAK5080669.1"/>
    <property type="molecule type" value="Genomic_DNA"/>
</dbReference>
<accession>A0ACB0ZQ12</accession>
<dbReference type="Proteomes" id="UP001497535">
    <property type="component" value="Unassembled WGS sequence"/>
</dbReference>
<proteinExistence type="predicted"/>
<organism evidence="1 2">
    <name type="scientific">Meloidogyne enterolobii</name>
    <name type="common">Root-knot nematode worm</name>
    <name type="synonym">Meloidogyne mayaguensis</name>
    <dbReference type="NCBI Taxonomy" id="390850"/>
    <lineage>
        <taxon>Eukaryota</taxon>
        <taxon>Metazoa</taxon>
        <taxon>Ecdysozoa</taxon>
        <taxon>Nematoda</taxon>
        <taxon>Chromadorea</taxon>
        <taxon>Rhabditida</taxon>
        <taxon>Tylenchina</taxon>
        <taxon>Tylenchomorpha</taxon>
        <taxon>Tylenchoidea</taxon>
        <taxon>Meloidogynidae</taxon>
        <taxon>Meloidogyninae</taxon>
        <taxon>Meloidogyne</taxon>
    </lineage>
</organism>